<dbReference type="GO" id="GO:0005634">
    <property type="term" value="C:nucleus"/>
    <property type="evidence" value="ECO:0007669"/>
    <property type="project" value="UniProtKB-SubCell"/>
</dbReference>
<dbReference type="PANTHER" id="PTHR46481:SF10">
    <property type="entry name" value="ZINC FINGER BED DOMAIN-CONTAINING PROTEIN 39"/>
    <property type="match status" value="1"/>
</dbReference>
<organism evidence="8">
    <name type="scientific">Ganoderma boninense</name>
    <dbReference type="NCBI Taxonomy" id="34458"/>
    <lineage>
        <taxon>Eukaryota</taxon>
        <taxon>Fungi</taxon>
        <taxon>Dikarya</taxon>
        <taxon>Basidiomycota</taxon>
        <taxon>Agaricomycotina</taxon>
        <taxon>Agaricomycetes</taxon>
        <taxon>Polyporales</taxon>
        <taxon>Polyporaceae</taxon>
        <taxon>Ganoderma</taxon>
    </lineage>
</organism>
<keyword evidence="8" id="KW-0723">Serine/threonine-protein kinase</keyword>
<accession>A0A5K1K683</accession>
<evidence type="ECO:0000259" key="7">
    <source>
        <dbReference type="Pfam" id="PF05699"/>
    </source>
</evidence>
<evidence type="ECO:0000256" key="3">
    <source>
        <dbReference type="ARBA" id="ARBA00022771"/>
    </source>
</evidence>
<dbReference type="PANTHER" id="PTHR46481">
    <property type="entry name" value="ZINC FINGER BED DOMAIN-CONTAINING PROTEIN 4"/>
    <property type="match status" value="1"/>
</dbReference>
<evidence type="ECO:0000256" key="5">
    <source>
        <dbReference type="ARBA" id="ARBA00023242"/>
    </source>
</evidence>
<dbReference type="GO" id="GO:0008270">
    <property type="term" value="F:zinc ion binding"/>
    <property type="evidence" value="ECO:0007669"/>
    <property type="project" value="UniProtKB-KW"/>
</dbReference>
<dbReference type="GO" id="GO:0004674">
    <property type="term" value="F:protein serine/threonine kinase activity"/>
    <property type="evidence" value="ECO:0007669"/>
    <property type="project" value="UniProtKB-KW"/>
</dbReference>
<feature type="region of interest" description="Disordered" evidence="6">
    <location>
        <begin position="29"/>
        <end position="61"/>
    </location>
</feature>
<evidence type="ECO:0000256" key="2">
    <source>
        <dbReference type="ARBA" id="ARBA00022723"/>
    </source>
</evidence>
<name>A0A5K1K683_9APHY</name>
<keyword evidence="3" id="KW-0863">Zinc-finger</keyword>
<dbReference type="AlphaFoldDB" id="A0A5K1K683"/>
<keyword evidence="5" id="KW-0539">Nucleus</keyword>
<evidence type="ECO:0000256" key="4">
    <source>
        <dbReference type="ARBA" id="ARBA00022833"/>
    </source>
</evidence>
<comment type="subcellular location">
    <subcellularLocation>
        <location evidence="1">Nucleus</location>
    </subcellularLocation>
</comment>
<dbReference type="GO" id="GO:0046983">
    <property type="term" value="F:protein dimerization activity"/>
    <property type="evidence" value="ECO:0007669"/>
    <property type="project" value="InterPro"/>
</dbReference>
<feature type="domain" description="HAT C-terminal dimerisation" evidence="7">
    <location>
        <begin position="119"/>
        <end position="196"/>
    </location>
</feature>
<evidence type="ECO:0000313" key="8">
    <source>
        <dbReference type="EMBL" id="VWP01875.1"/>
    </source>
</evidence>
<gene>
    <name evidence="8" type="primary">Q6IWN3</name>
</gene>
<protein>
    <submittedName>
        <fullName evidence="8">Non-specific serine/threonine protein kinase (EC)</fullName>
        <ecNumber evidence="8">2.7.11.1</ecNumber>
    </submittedName>
</protein>
<dbReference type="InterPro" id="IPR052035">
    <property type="entry name" value="ZnF_BED_domain_contain"/>
</dbReference>
<keyword evidence="8" id="KW-0808">Transferase</keyword>
<dbReference type="Pfam" id="PF05699">
    <property type="entry name" value="Dimer_Tnp_hAT"/>
    <property type="match status" value="1"/>
</dbReference>
<dbReference type="SUPFAM" id="SSF53098">
    <property type="entry name" value="Ribonuclease H-like"/>
    <property type="match status" value="1"/>
</dbReference>
<sequence length="240" mass="27395">MSYFDQLKWEDDWKNIALTLVKEEWQTKYVNRSSEHEPACETNLRASTPPRTPTQAGDSEDGDVEFVEDMEEIEEDDVIVDDNDDGDNSTIHSDEFGPDLFDVFDNTAPPALAELGDELGRYLRFPIEHAPNAIKWWVDWRVIYPNLSRMALDYLTIPATSVDVERVFSRGRLLLSHICNRLSAQSTRAILCLGSWAQAGFVKPADERKVTQLEEIDNGDEEASDYEMEEGWDAIDTTKL</sequence>
<keyword evidence="4" id="KW-0862">Zinc</keyword>
<evidence type="ECO:0000256" key="6">
    <source>
        <dbReference type="SAM" id="MobiDB-lite"/>
    </source>
</evidence>
<dbReference type="EC" id="2.7.11.1" evidence="8"/>
<keyword evidence="2" id="KW-0479">Metal-binding</keyword>
<dbReference type="EMBL" id="LR729743">
    <property type="protein sequence ID" value="VWP01875.1"/>
    <property type="molecule type" value="Genomic_DNA"/>
</dbReference>
<reference evidence="8" key="1">
    <citation type="submission" date="2019-10" db="EMBL/GenBank/DDBJ databases">
        <authorList>
            <person name="Nor Muhammad N."/>
        </authorList>
    </citation>
    <scope>NUCLEOTIDE SEQUENCE</scope>
</reference>
<proteinExistence type="predicted"/>
<evidence type="ECO:0000256" key="1">
    <source>
        <dbReference type="ARBA" id="ARBA00004123"/>
    </source>
</evidence>
<dbReference type="InterPro" id="IPR008906">
    <property type="entry name" value="HATC_C_dom"/>
</dbReference>
<keyword evidence="8" id="KW-0418">Kinase</keyword>
<dbReference type="InterPro" id="IPR012337">
    <property type="entry name" value="RNaseH-like_sf"/>
</dbReference>